<dbReference type="PANTHER" id="PTHR46889:SF7">
    <property type="entry name" value="TRANSPOSASE FOR INSERTION SEQUENCE ELEMENT IS904"/>
    <property type="match status" value="1"/>
</dbReference>
<dbReference type="InterPro" id="IPR002514">
    <property type="entry name" value="Transposase_8"/>
</dbReference>
<organism evidence="2 3">
    <name type="scientific">Flavobacterium hungaricum</name>
    <dbReference type="NCBI Taxonomy" id="2082725"/>
    <lineage>
        <taxon>Bacteria</taxon>
        <taxon>Pseudomonadati</taxon>
        <taxon>Bacteroidota</taxon>
        <taxon>Flavobacteriia</taxon>
        <taxon>Flavobacteriales</taxon>
        <taxon>Flavobacteriaceae</taxon>
        <taxon>Flavobacterium</taxon>
    </lineage>
</organism>
<comment type="caution">
    <text evidence="2">The sequence shown here is derived from an EMBL/GenBank/DDBJ whole genome shotgun (WGS) entry which is preliminary data.</text>
</comment>
<evidence type="ECO:0000313" key="2">
    <source>
        <dbReference type="EMBL" id="MBE8726322.1"/>
    </source>
</evidence>
<dbReference type="PANTHER" id="PTHR46889">
    <property type="entry name" value="TRANSPOSASE INSF FOR INSERTION SEQUENCE IS3B-RELATED"/>
    <property type="match status" value="1"/>
</dbReference>
<name>A0ABR9TNW2_9FLAO</name>
<protein>
    <recommendedName>
        <fullName evidence="1">HTH-like domain-containing protein</fullName>
    </recommendedName>
</protein>
<keyword evidence="3" id="KW-1185">Reference proteome</keyword>
<sequence>MKENNKIHDPAFKNEAVRLSYKSGSISKLEKELGLHHGSIARWRRDYEKFGSGSFPGKGHRKLTKEQERIYLLEKKIKLIELNFEILKKGRLYISQRKLTVFDFINSSEKIYPIVQMCKVFGIKDQTYYKWRNNCISETKKRKILVQQEITSIFFEAKQRYGCARIAAELQNRGYTISRVSVLLHMRELGLYGKIKKNPKQQQKILRIKDC</sequence>
<gene>
    <name evidence="2" type="ORF">C4F50_15400</name>
</gene>
<evidence type="ECO:0000313" key="3">
    <source>
        <dbReference type="Proteomes" id="UP000640614"/>
    </source>
</evidence>
<evidence type="ECO:0000259" key="1">
    <source>
        <dbReference type="Pfam" id="PF13276"/>
    </source>
</evidence>
<dbReference type="InterPro" id="IPR050900">
    <property type="entry name" value="Transposase_IS3/IS150/IS904"/>
</dbReference>
<dbReference type="Pfam" id="PF13276">
    <property type="entry name" value="HTH_21"/>
    <property type="match status" value="1"/>
</dbReference>
<feature type="domain" description="HTH-like" evidence="1">
    <location>
        <begin position="145"/>
        <end position="197"/>
    </location>
</feature>
<dbReference type="SUPFAM" id="SSF46689">
    <property type="entry name" value="Homeodomain-like"/>
    <property type="match status" value="1"/>
</dbReference>
<dbReference type="InterPro" id="IPR009057">
    <property type="entry name" value="Homeodomain-like_sf"/>
</dbReference>
<dbReference type="EMBL" id="PRDM01000003">
    <property type="protein sequence ID" value="MBE8726322.1"/>
    <property type="molecule type" value="Genomic_DNA"/>
</dbReference>
<reference evidence="2 3" key="1">
    <citation type="submission" date="2018-07" db="EMBL/GenBank/DDBJ databases">
        <title>Genome assembly of strain KB82.</title>
        <authorList>
            <person name="Kukolya J."/>
            <person name="Horvath B."/>
            <person name="Nagy I."/>
            <person name="Toth A."/>
        </authorList>
    </citation>
    <scope>NUCLEOTIDE SEQUENCE [LARGE SCALE GENOMIC DNA]</scope>
    <source>
        <strain evidence="2 3">Kb82</strain>
    </source>
</reference>
<accession>A0ABR9TNW2</accession>
<proteinExistence type="predicted"/>
<dbReference type="Proteomes" id="UP000640614">
    <property type="component" value="Unassembled WGS sequence"/>
</dbReference>
<dbReference type="InterPro" id="IPR025948">
    <property type="entry name" value="HTH-like_dom"/>
</dbReference>
<dbReference type="RefSeq" id="WP_194139507.1">
    <property type="nucleotide sequence ID" value="NZ_PRDM01000003.1"/>
</dbReference>
<dbReference type="Pfam" id="PF01527">
    <property type="entry name" value="HTH_Tnp_1"/>
    <property type="match status" value="1"/>
</dbReference>